<accession>A0A1X2Z7N2</accession>
<name>A0A1X2Z7N2_BIFAD</name>
<dbReference type="Proteomes" id="UP000193664">
    <property type="component" value="Unassembled WGS sequence"/>
</dbReference>
<evidence type="ECO:0000313" key="2">
    <source>
        <dbReference type="Proteomes" id="UP000193664"/>
    </source>
</evidence>
<feature type="non-terminal residue" evidence="1">
    <location>
        <position position="1"/>
    </location>
</feature>
<proteinExistence type="predicted"/>
<sequence>YPDEDAAETAVYDSRRWAMIKGDDGECHPQTKRRPVL</sequence>
<dbReference type="AlphaFoldDB" id="A0A1X2Z7N2"/>
<gene>
    <name evidence="1" type="ORF">AD0028_2018</name>
</gene>
<organism evidence="1 2">
    <name type="scientific">Bifidobacterium adolescentis</name>
    <dbReference type="NCBI Taxonomy" id="1680"/>
    <lineage>
        <taxon>Bacteria</taxon>
        <taxon>Bacillati</taxon>
        <taxon>Actinomycetota</taxon>
        <taxon>Actinomycetes</taxon>
        <taxon>Bifidobacteriales</taxon>
        <taxon>Bifidobacteriaceae</taxon>
        <taxon>Bifidobacterium</taxon>
    </lineage>
</organism>
<reference evidence="1 2" key="1">
    <citation type="journal article" date="2016" name="Sci. Rep.">
        <title>Evaluation of genetic diversity among strains of the human gut commensal Bifidobacterium adolescentis.</title>
        <authorList>
            <person name="Duranti S."/>
            <person name="Milani C."/>
            <person name="Lugli G.A."/>
            <person name="Mancabelli L."/>
            <person name="Turroni F."/>
            <person name="Ferrario C."/>
            <person name="Mangifesta M."/>
            <person name="Viappiani A."/>
            <person name="Sanchez B."/>
            <person name="Margolles A."/>
            <person name="van Sinderen D."/>
            <person name="Ventura M."/>
        </authorList>
    </citation>
    <scope>NUCLEOTIDE SEQUENCE [LARGE SCALE GENOMIC DNA]</scope>
    <source>
        <strain evidence="1 2">AD2-8</strain>
    </source>
</reference>
<evidence type="ECO:0000313" key="1">
    <source>
        <dbReference type="EMBL" id="OSG90417.1"/>
    </source>
</evidence>
<comment type="caution">
    <text evidence="1">The sequence shown here is derived from an EMBL/GenBank/DDBJ whole genome shotgun (WGS) entry which is preliminary data.</text>
</comment>
<protein>
    <submittedName>
        <fullName evidence="1">Uncharacterized protein</fullName>
    </submittedName>
</protein>
<dbReference type="EMBL" id="LNKF01000025">
    <property type="protein sequence ID" value="OSG90417.1"/>
    <property type="molecule type" value="Genomic_DNA"/>
</dbReference>